<sequence length="100" mass="11318">MECNRQSHLKSNSANQCAIIRGFALRLTLSWGKQTAPHGIKTSIKSCGVENFSTNYTCSKILVQLNLKRTQDFLQPKKELHNDTASSYEYSCCFQLAEIE</sequence>
<comment type="caution">
    <text evidence="1">The sequence shown here is derived from an EMBL/GenBank/DDBJ whole genome shotgun (WGS) entry which is preliminary data.</text>
</comment>
<keyword evidence="2" id="KW-1185">Reference proteome</keyword>
<gene>
    <name evidence="1" type="ORF">T03_13491</name>
</gene>
<evidence type="ECO:0000313" key="1">
    <source>
        <dbReference type="EMBL" id="KRY57759.1"/>
    </source>
</evidence>
<dbReference type="EMBL" id="JYDI01000027">
    <property type="protein sequence ID" value="KRY57759.1"/>
    <property type="molecule type" value="Genomic_DNA"/>
</dbReference>
<protein>
    <submittedName>
        <fullName evidence="1">Uncharacterized protein</fullName>
    </submittedName>
</protein>
<dbReference type="Proteomes" id="UP000054653">
    <property type="component" value="Unassembled WGS sequence"/>
</dbReference>
<name>A0A0V1D8K2_TRIBR</name>
<reference evidence="1 2" key="1">
    <citation type="submission" date="2015-01" db="EMBL/GenBank/DDBJ databases">
        <title>Evolution of Trichinella species and genotypes.</title>
        <authorList>
            <person name="Korhonen P.K."/>
            <person name="Edoardo P."/>
            <person name="Giuseppe L.R."/>
            <person name="Gasser R.B."/>
        </authorList>
    </citation>
    <scope>NUCLEOTIDE SEQUENCE [LARGE SCALE GENOMIC DNA]</scope>
    <source>
        <strain evidence="1">ISS120</strain>
    </source>
</reference>
<proteinExistence type="predicted"/>
<accession>A0A0V1D8K2</accession>
<evidence type="ECO:0000313" key="2">
    <source>
        <dbReference type="Proteomes" id="UP000054653"/>
    </source>
</evidence>
<dbReference type="AlphaFoldDB" id="A0A0V1D8K2"/>
<organism evidence="1 2">
    <name type="scientific">Trichinella britovi</name>
    <name type="common">Parasitic roundworm</name>
    <dbReference type="NCBI Taxonomy" id="45882"/>
    <lineage>
        <taxon>Eukaryota</taxon>
        <taxon>Metazoa</taxon>
        <taxon>Ecdysozoa</taxon>
        <taxon>Nematoda</taxon>
        <taxon>Enoplea</taxon>
        <taxon>Dorylaimia</taxon>
        <taxon>Trichinellida</taxon>
        <taxon>Trichinellidae</taxon>
        <taxon>Trichinella</taxon>
    </lineage>
</organism>